<feature type="transmembrane region" description="Helical" evidence="2">
    <location>
        <begin position="96"/>
        <end position="114"/>
    </location>
</feature>
<evidence type="ECO:0000313" key="5">
    <source>
        <dbReference type="Proteomes" id="UP000051841"/>
    </source>
</evidence>
<dbReference type="Proteomes" id="UP000051841">
    <property type="component" value="Unassembled WGS sequence"/>
</dbReference>
<comment type="caution">
    <text evidence="4">The sequence shown here is derived from an EMBL/GenBank/DDBJ whole genome shotgun (WGS) entry which is preliminary data.</text>
</comment>
<evidence type="ECO:0000259" key="3">
    <source>
        <dbReference type="PROSITE" id="PS50943"/>
    </source>
</evidence>
<dbReference type="PANTHER" id="PTHR46558:SF4">
    <property type="entry name" value="DNA-BIDING PHAGE PROTEIN"/>
    <property type="match status" value="1"/>
</dbReference>
<evidence type="ECO:0000256" key="1">
    <source>
        <dbReference type="ARBA" id="ARBA00023125"/>
    </source>
</evidence>
<evidence type="ECO:0000256" key="2">
    <source>
        <dbReference type="SAM" id="Phobius"/>
    </source>
</evidence>
<evidence type="ECO:0000313" key="4">
    <source>
        <dbReference type="EMBL" id="KRN51542.1"/>
    </source>
</evidence>
<proteinExistence type="predicted"/>
<dbReference type="Pfam" id="PF01381">
    <property type="entry name" value="HTH_3"/>
    <property type="match status" value="1"/>
</dbReference>
<dbReference type="CDD" id="cd00093">
    <property type="entry name" value="HTH_XRE"/>
    <property type="match status" value="1"/>
</dbReference>
<dbReference type="InterPro" id="IPR001387">
    <property type="entry name" value="Cro/C1-type_HTH"/>
</dbReference>
<keyword evidence="5" id="KW-1185">Reference proteome</keyword>
<organism evidence="4 5">
    <name type="scientific">Kandleria vitulina DSM 20405</name>
    <dbReference type="NCBI Taxonomy" id="1410657"/>
    <lineage>
        <taxon>Bacteria</taxon>
        <taxon>Bacillati</taxon>
        <taxon>Bacillota</taxon>
        <taxon>Erysipelotrichia</taxon>
        <taxon>Erysipelotrichales</taxon>
        <taxon>Coprobacillaceae</taxon>
        <taxon>Kandleria</taxon>
    </lineage>
</organism>
<feature type="transmembrane region" description="Helical" evidence="2">
    <location>
        <begin position="126"/>
        <end position="146"/>
    </location>
</feature>
<dbReference type="PROSITE" id="PS50943">
    <property type="entry name" value="HTH_CROC1"/>
    <property type="match status" value="1"/>
</dbReference>
<dbReference type="PANTHER" id="PTHR46558">
    <property type="entry name" value="TRACRIPTIONAL REGULATORY PROTEIN-RELATED-RELATED"/>
    <property type="match status" value="1"/>
</dbReference>
<dbReference type="SMART" id="SM00530">
    <property type="entry name" value="HTH_XRE"/>
    <property type="match status" value="1"/>
</dbReference>
<accession>A0A0R2HIJ5</accession>
<sequence>MKQEEIGKFIAQCRKEKNLTQAQLAEQLGVTNKSISRWENGKTMMDLSLYEPLCKILDIQVSELLYAKRLTTEEKTRQGEQSALQILATKKQLETLNIFTQILVVVGIIITITFTNKYAHKPVDQIIIFSIGAFVWGFALVLRALIMKAINKLDQDIE</sequence>
<dbReference type="GO" id="GO:0003677">
    <property type="term" value="F:DNA binding"/>
    <property type="evidence" value="ECO:0007669"/>
    <property type="project" value="UniProtKB-KW"/>
</dbReference>
<dbReference type="EMBL" id="JQBL01000001">
    <property type="protein sequence ID" value="KRN51542.1"/>
    <property type="molecule type" value="Genomic_DNA"/>
</dbReference>
<name>A0A0R2HIJ5_9FIRM</name>
<reference evidence="4 5" key="1">
    <citation type="journal article" date="2015" name="Genome Announc.">
        <title>Expanding the biotechnology potential of lactobacilli through comparative genomics of 213 strains and associated genera.</title>
        <authorList>
            <person name="Sun Z."/>
            <person name="Harris H.M."/>
            <person name="McCann A."/>
            <person name="Guo C."/>
            <person name="Argimon S."/>
            <person name="Zhang W."/>
            <person name="Yang X."/>
            <person name="Jeffery I.B."/>
            <person name="Cooney J.C."/>
            <person name="Kagawa T.F."/>
            <person name="Liu W."/>
            <person name="Song Y."/>
            <person name="Salvetti E."/>
            <person name="Wrobel A."/>
            <person name="Rasinkangas P."/>
            <person name="Parkhill J."/>
            <person name="Rea M.C."/>
            <person name="O'Sullivan O."/>
            <person name="Ritari J."/>
            <person name="Douillard F.P."/>
            <person name="Paul Ross R."/>
            <person name="Yang R."/>
            <person name="Briner A.E."/>
            <person name="Felis G.E."/>
            <person name="de Vos W.M."/>
            <person name="Barrangou R."/>
            <person name="Klaenhammer T.R."/>
            <person name="Caufield P.W."/>
            <person name="Cui Y."/>
            <person name="Zhang H."/>
            <person name="O'Toole P.W."/>
        </authorList>
    </citation>
    <scope>NUCLEOTIDE SEQUENCE [LARGE SCALE GENOMIC DNA]</scope>
    <source>
        <strain evidence="4 5">DSM 20405</strain>
    </source>
</reference>
<dbReference type="AlphaFoldDB" id="A0A0R2HIJ5"/>
<feature type="domain" description="HTH cro/C1-type" evidence="3">
    <location>
        <begin position="10"/>
        <end position="64"/>
    </location>
</feature>
<dbReference type="SUPFAM" id="SSF47413">
    <property type="entry name" value="lambda repressor-like DNA-binding domains"/>
    <property type="match status" value="1"/>
</dbReference>
<dbReference type="Gene3D" id="1.10.260.40">
    <property type="entry name" value="lambda repressor-like DNA-binding domains"/>
    <property type="match status" value="1"/>
</dbReference>
<keyword evidence="2" id="KW-0472">Membrane</keyword>
<keyword evidence="1" id="KW-0238">DNA-binding</keyword>
<dbReference type="RefSeq" id="WP_031589937.1">
    <property type="nucleotide sequence ID" value="NZ_JQBL01000001.1"/>
</dbReference>
<protein>
    <recommendedName>
        <fullName evidence="3">HTH cro/C1-type domain-containing protein</fullName>
    </recommendedName>
</protein>
<keyword evidence="2" id="KW-0812">Transmembrane</keyword>
<gene>
    <name evidence="4" type="ORF">IV49_GL000162</name>
</gene>
<keyword evidence="2" id="KW-1133">Transmembrane helix</keyword>
<dbReference type="InterPro" id="IPR010982">
    <property type="entry name" value="Lambda_DNA-bd_dom_sf"/>
</dbReference>
<dbReference type="PATRIC" id="fig|1410657.5.peg.163"/>